<dbReference type="EMBL" id="BAAAJX010000020">
    <property type="protein sequence ID" value="GAA1494970.1"/>
    <property type="molecule type" value="Genomic_DNA"/>
</dbReference>
<dbReference type="InterPro" id="IPR050792">
    <property type="entry name" value="ADP-ribosylglycohydrolase"/>
</dbReference>
<dbReference type="InterPro" id="IPR036705">
    <property type="entry name" value="Ribosyl_crysJ1_sf"/>
</dbReference>
<dbReference type="PANTHER" id="PTHR16222:SF24">
    <property type="entry name" value="ADP-RIBOSYLHYDROLASE ARH3"/>
    <property type="match status" value="1"/>
</dbReference>
<comment type="caution">
    <text evidence="3">The sequence shown here is derived from an EMBL/GenBank/DDBJ whole genome shotgun (WGS) entry which is preliminary data.</text>
</comment>
<evidence type="ECO:0000313" key="4">
    <source>
        <dbReference type="Proteomes" id="UP001501742"/>
    </source>
</evidence>
<sequence length="322" mass="33773">MDTAMQDRALGAVLASACGDALGAPYEFGPALAADHPVEMRGGGPFGWEPGEWTDDTSMAIPVLEAVANGARWDEPRTHGRLLAAWSDWAQDAPDVGAQTRAVLGRMTANTEAAAKAAAKAVHEQNGQSAGNGSLMRTTPLALGFLGDGARKPLAVAARRVSDLTHHEDDAGDACVLWTIAIRHAIRRGKLDVRRGVPMLPRERRTLWLDRIAAAESSTPEQHTADNGWVVASLQAAVAAITLGDGVVDTLERAVRGGGDTDTVAAITGGLAGALAGASALPEQWTVLVHGWPGKRLDWVRTLAVRAIERTPGPLGIPARRS</sequence>
<dbReference type="Pfam" id="PF03747">
    <property type="entry name" value="ADP_ribosyl_GH"/>
    <property type="match status" value="1"/>
</dbReference>
<dbReference type="RefSeq" id="WP_204608224.1">
    <property type="nucleotide sequence ID" value="NZ_BAAAJX010000020.1"/>
</dbReference>
<dbReference type="SUPFAM" id="SSF101478">
    <property type="entry name" value="ADP-ribosylglycohydrolase"/>
    <property type="match status" value="1"/>
</dbReference>
<keyword evidence="2" id="KW-0378">Hydrolase</keyword>
<evidence type="ECO:0000256" key="2">
    <source>
        <dbReference type="ARBA" id="ARBA00022801"/>
    </source>
</evidence>
<protein>
    <recommendedName>
        <fullName evidence="5">ADP-ribosylglycohydrolase family protein</fullName>
    </recommendedName>
</protein>
<dbReference type="PANTHER" id="PTHR16222">
    <property type="entry name" value="ADP-RIBOSYLGLYCOHYDROLASE"/>
    <property type="match status" value="1"/>
</dbReference>
<reference evidence="4" key="1">
    <citation type="journal article" date="2019" name="Int. J. Syst. Evol. Microbiol.">
        <title>The Global Catalogue of Microorganisms (GCM) 10K type strain sequencing project: providing services to taxonomists for standard genome sequencing and annotation.</title>
        <authorList>
            <consortium name="The Broad Institute Genomics Platform"/>
            <consortium name="The Broad Institute Genome Sequencing Center for Infectious Disease"/>
            <person name="Wu L."/>
            <person name="Ma J."/>
        </authorList>
    </citation>
    <scope>NUCLEOTIDE SEQUENCE [LARGE SCALE GENOMIC DNA]</scope>
    <source>
        <strain evidence="4">JCM 12140</strain>
    </source>
</reference>
<organism evidence="3 4">
    <name type="scientific">Curtobacterium herbarum</name>
    <dbReference type="NCBI Taxonomy" id="150122"/>
    <lineage>
        <taxon>Bacteria</taxon>
        <taxon>Bacillati</taxon>
        <taxon>Actinomycetota</taxon>
        <taxon>Actinomycetes</taxon>
        <taxon>Micrococcales</taxon>
        <taxon>Microbacteriaceae</taxon>
        <taxon>Curtobacterium</taxon>
    </lineage>
</organism>
<gene>
    <name evidence="3" type="ORF">GCM10009627_33160</name>
</gene>
<evidence type="ECO:0000256" key="1">
    <source>
        <dbReference type="ARBA" id="ARBA00010702"/>
    </source>
</evidence>
<proteinExistence type="inferred from homology"/>
<keyword evidence="4" id="KW-1185">Reference proteome</keyword>
<dbReference type="Proteomes" id="UP001501742">
    <property type="component" value="Unassembled WGS sequence"/>
</dbReference>
<evidence type="ECO:0008006" key="5">
    <source>
        <dbReference type="Google" id="ProtNLM"/>
    </source>
</evidence>
<dbReference type="InterPro" id="IPR005502">
    <property type="entry name" value="Ribosyl_crysJ1"/>
</dbReference>
<name>A0ABP4K7F2_9MICO</name>
<evidence type="ECO:0000313" key="3">
    <source>
        <dbReference type="EMBL" id="GAA1494970.1"/>
    </source>
</evidence>
<dbReference type="Gene3D" id="1.10.4080.10">
    <property type="entry name" value="ADP-ribosylation/Crystallin J1"/>
    <property type="match status" value="1"/>
</dbReference>
<comment type="similarity">
    <text evidence="1">Belongs to the ADP-ribosylglycohydrolase family.</text>
</comment>
<accession>A0ABP4K7F2</accession>